<dbReference type="InterPro" id="IPR051534">
    <property type="entry name" value="CBASS_pafABC_assoc_protein"/>
</dbReference>
<feature type="domain" description="HTH deoR-type" evidence="3">
    <location>
        <begin position="2"/>
        <end position="61"/>
    </location>
</feature>
<keyword evidence="2" id="KW-0804">Transcription</keyword>
<dbReference type="Pfam" id="PF08279">
    <property type="entry name" value="HTH_11"/>
    <property type="match status" value="1"/>
</dbReference>
<comment type="caution">
    <text evidence="4">The sequence shown here is derived from an EMBL/GenBank/DDBJ whole genome shotgun (WGS) entry which is preliminary data.</text>
</comment>
<name>A0ABU5D9A6_9BURK</name>
<dbReference type="InterPro" id="IPR057727">
    <property type="entry name" value="WCX_dom"/>
</dbReference>
<proteinExistence type="predicted"/>
<dbReference type="PROSITE" id="PS52050">
    <property type="entry name" value="WYL"/>
    <property type="match status" value="1"/>
</dbReference>
<reference evidence="4 5" key="1">
    <citation type="submission" date="2023-11" db="EMBL/GenBank/DDBJ databases">
        <title>Paucibacter sp. nov., isolated from fresh soil in Korea.</title>
        <authorList>
            <person name="Le N.T.T."/>
        </authorList>
    </citation>
    <scope>NUCLEOTIDE SEQUENCE [LARGE SCALE GENOMIC DNA]</scope>
    <source>
        <strain evidence="4 5">R3-3</strain>
    </source>
</reference>
<protein>
    <submittedName>
        <fullName evidence="4">YafY family protein</fullName>
    </submittedName>
</protein>
<keyword evidence="5" id="KW-1185">Reference proteome</keyword>
<dbReference type="InterPro" id="IPR036390">
    <property type="entry name" value="WH_DNA-bd_sf"/>
</dbReference>
<evidence type="ECO:0000256" key="2">
    <source>
        <dbReference type="ARBA" id="ARBA00023163"/>
    </source>
</evidence>
<keyword evidence="1" id="KW-0805">Transcription regulation</keyword>
<dbReference type="InterPro" id="IPR026881">
    <property type="entry name" value="WYL_dom"/>
</dbReference>
<evidence type="ECO:0000313" key="5">
    <source>
        <dbReference type="Proteomes" id="UP001285263"/>
    </source>
</evidence>
<dbReference type="PANTHER" id="PTHR34580:SF1">
    <property type="entry name" value="PROTEIN PAFC"/>
    <property type="match status" value="1"/>
</dbReference>
<gene>
    <name evidence="4" type="ORF">SNE35_00050</name>
</gene>
<evidence type="ECO:0000313" key="4">
    <source>
        <dbReference type="EMBL" id="MDY0742870.1"/>
    </source>
</evidence>
<organism evidence="4 5">
    <name type="scientific">Roseateles agri</name>
    <dbReference type="NCBI Taxonomy" id="3098619"/>
    <lineage>
        <taxon>Bacteria</taxon>
        <taxon>Pseudomonadati</taxon>
        <taxon>Pseudomonadota</taxon>
        <taxon>Betaproteobacteria</taxon>
        <taxon>Burkholderiales</taxon>
        <taxon>Sphaerotilaceae</taxon>
        <taxon>Roseateles</taxon>
    </lineage>
</organism>
<sequence length="325" mass="36068">MQASRLLSILMLLQGRGRVSAQALARELEVSVRTIYRDVDRLSASGVPIWADTGRNGGFQLREGWRTKLDGLTAPEAQAMFLAGLPGPAADLGLGEALASAQLKLRAALPPEWQDDAQRVGTRFHLDPVDWYRDAPPVDHLGVIARAVWQAERIAIRYDSWQGETPRRELEPLGLVLKAGIWYVIARSSAARPARTYRLQSILELQALGEPFKRPRSFDLAGYWRESTRRFEAELYRGEARLSVSARGLRLLTHDFSSAVAEAARRSAKPDPEREGWSQLRIPIESAEHAAGQLLRLGPDALVLGPKDLRERMVGLAARLAALYA</sequence>
<dbReference type="InterPro" id="IPR001034">
    <property type="entry name" value="DeoR_HTH"/>
</dbReference>
<dbReference type="InterPro" id="IPR036388">
    <property type="entry name" value="WH-like_DNA-bd_sf"/>
</dbReference>
<dbReference type="EMBL" id="JAXCLA010000001">
    <property type="protein sequence ID" value="MDY0742870.1"/>
    <property type="molecule type" value="Genomic_DNA"/>
</dbReference>
<dbReference type="PANTHER" id="PTHR34580">
    <property type="match status" value="1"/>
</dbReference>
<dbReference type="Proteomes" id="UP001285263">
    <property type="component" value="Unassembled WGS sequence"/>
</dbReference>
<accession>A0ABU5D9A6</accession>
<dbReference type="PIRSF" id="PIRSF016838">
    <property type="entry name" value="PafC"/>
    <property type="match status" value="1"/>
</dbReference>
<dbReference type="Pfam" id="PF13280">
    <property type="entry name" value="WYL"/>
    <property type="match status" value="1"/>
</dbReference>
<evidence type="ECO:0000256" key="1">
    <source>
        <dbReference type="ARBA" id="ARBA00023015"/>
    </source>
</evidence>
<dbReference type="InterPro" id="IPR028349">
    <property type="entry name" value="PafC-like"/>
</dbReference>
<dbReference type="Gene3D" id="1.10.10.10">
    <property type="entry name" value="Winged helix-like DNA-binding domain superfamily/Winged helix DNA-binding domain"/>
    <property type="match status" value="1"/>
</dbReference>
<evidence type="ECO:0000259" key="3">
    <source>
        <dbReference type="PROSITE" id="PS51000"/>
    </source>
</evidence>
<dbReference type="PROSITE" id="PS51000">
    <property type="entry name" value="HTH_DEOR_2"/>
    <property type="match status" value="1"/>
</dbReference>
<dbReference type="RefSeq" id="WP_320420679.1">
    <property type="nucleotide sequence ID" value="NZ_JAXCLA010000001.1"/>
</dbReference>
<dbReference type="InterPro" id="IPR013196">
    <property type="entry name" value="HTH_11"/>
</dbReference>
<dbReference type="SUPFAM" id="SSF46785">
    <property type="entry name" value="Winged helix' DNA-binding domain"/>
    <property type="match status" value="1"/>
</dbReference>
<dbReference type="Pfam" id="PF25583">
    <property type="entry name" value="WCX"/>
    <property type="match status" value="1"/>
</dbReference>